<accession>A0A2U2HFS3</accession>
<gene>
    <name evidence="1" type="ORF">C7C56_021225</name>
</gene>
<organism evidence="1 2">
    <name type="scientific">Massilia glaciei</name>
    <dbReference type="NCBI Taxonomy" id="1524097"/>
    <lineage>
        <taxon>Bacteria</taxon>
        <taxon>Pseudomonadati</taxon>
        <taxon>Pseudomonadota</taxon>
        <taxon>Betaproteobacteria</taxon>
        <taxon>Burkholderiales</taxon>
        <taxon>Oxalobacteraceae</taxon>
        <taxon>Telluria group</taxon>
        <taxon>Massilia</taxon>
    </lineage>
</organism>
<name>A0A2U2HFS3_9BURK</name>
<keyword evidence="2" id="KW-1185">Reference proteome</keyword>
<protein>
    <submittedName>
        <fullName evidence="1">Uncharacterized protein</fullName>
    </submittedName>
</protein>
<comment type="caution">
    <text evidence="1">The sequence shown here is derived from an EMBL/GenBank/DDBJ whole genome shotgun (WGS) entry which is preliminary data.</text>
</comment>
<dbReference type="EMBL" id="PXWF02000282">
    <property type="protein sequence ID" value="PWF43356.1"/>
    <property type="molecule type" value="Genomic_DNA"/>
</dbReference>
<sequence length="180" mass="19038">MLGRTPQARPVELVAYTLEEPPHFRSADMGSVRHARALKKTGRAVRLMLSLKMIGYFSDAPGSQQYLISPMRHLYPDKGDFIALVGKFSDFGATRSAKALMAGATVARELGEQLGSAQAYAFSADAGEHSPGGGPARGAFFFGGRGGGDSPAQRGDHAAHRIQFSASKAGLVVHGAFPLH</sequence>
<dbReference type="Proteomes" id="UP000241421">
    <property type="component" value="Unassembled WGS sequence"/>
</dbReference>
<dbReference type="RefSeq" id="WP_106759347.1">
    <property type="nucleotide sequence ID" value="NZ_PXWF02000282.1"/>
</dbReference>
<dbReference type="AlphaFoldDB" id="A0A2U2HFS3"/>
<evidence type="ECO:0000313" key="1">
    <source>
        <dbReference type="EMBL" id="PWF43356.1"/>
    </source>
</evidence>
<reference evidence="1 2" key="1">
    <citation type="submission" date="2018-04" db="EMBL/GenBank/DDBJ databases">
        <title>Massilia violaceinigra sp. nov., a novel purple-pigmented bacterium isolated from Tianshan glacier, Xinjiang, China.</title>
        <authorList>
            <person name="Wang H."/>
        </authorList>
    </citation>
    <scope>NUCLEOTIDE SEQUENCE [LARGE SCALE GENOMIC DNA]</scope>
    <source>
        <strain evidence="1 2">B448-2</strain>
    </source>
</reference>
<evidence type="ECO:0000313" key="2">
    <source>
        <dbReference type="Proteomes" id="UP000241421"/>
    </source>
</evidence>
<dbReference type="OrthoDB" id="9789219at2"/>
<proteinExistence type="predicted"/>